<reference evidence="2 3" key="2">
    <citation type="submission" date="2017-08" db="EMBL/GenBank/DDBJ databases">
        <title>WGS of novel Burkholderia cepaca complex species.</title>
        <authorList>
            <person name="Lipuma J."/>
            <person name="Spilker T."/>
        </authorList>
    </citation>
    <scope>NUCLEOTIDE SEQUENCE [LARGE SCALE GENOMIC DNA]</scope>
    <source>
        <strain evidence="2 3">AU17325</strain>
    </source>
</reference>
<evidence type="ECO:0000313" key="3">
    <source>
        <dbReference type="Proteomes" id="UP000214600"/>
    </source>
</evidence>
<comment type="caution">
    <text evidence="2">The sequence shown here is derived from an EMBL/GenBank/DDBJ whole genome shotgun (WGS) entry which is preliminary data.</text>
</comment>
<evidence type="ECO:0000313" key="2">
    <source>
        <dbReference type="EMBL" id="OXI42391.1"/>
    </source>
</evidence>
<gene>
    <name evidence="2" type="ORF">CFB84_24570</name>
</gene>
<protein>
    <submittedName>
        <fullName evidence="2">4-oxalocrotonate tautomerase</fullName>
    </submittedName>
</protein>
<dbReference type="AlphaFoldDB" id="A0A228IJ05"/>
<organism evidence="2 3">
    <name type="scientific">Burkholderia aenigmatica</name>
    <dbReference type="NCBI Taxonomy" id="2015348"/>
    <lineage>
        <taxon>Bacteria</taxon>
        <taxon>Pseudomonadati</taxon>
        <taxon>Pseudomonadota</taxon>
        <taxon>Betaproteobacteria</taxon>
        <taxon>Burkholderiales</taxon>
        <taxon>Burkholderiaceae</taxon>
        <taxon>Burkholderia</taxon>
        <taxon>Burkholderia cepacia complex</taxon>
    </lineage>
</organism>
<evidence type="ECO:0000259" key="1">
    <source>
        <dbReference type="Pfam" id="PF14832"/>
    </source>
</evidence>
<dbReference type="OrthoDB" id="7595039at2"/>
<feature type="domain" description="Tautomerase cis-CaaD-like" evidence="1">
    <location>
        <begin position="1"/>
        <end position="135"/>
    </location>
</feature>
<dbReference type="InterPro" id="IPR028116">
    <property type="entry name" value="Cis-CaaD-like"/>
</dbReference>
<dbReference type="Pfam" id="PF14832">
    <property type="entry name" value="Tautomerase_3"/>
    <property type="match status" value="1"/>
</dbReference>
<dbReference type="EMBL" id="NKFA01000008">
    <property type="protein sequence ID" value="OXI42391.1"/>
    <property type="molecule type" value="Genomic_DNA"/>
</dbReference>
<dbReference type="Proteomes" id="UP000214600">
    <property type="component" value="Unassembled WGS sequence"/>
</dbReference>
<accession>A0A228IJ05</accession>
<dbReference type="InterPro" id="IPR014347">
    <property type="entry name" value="Tautomerase/MIF_sf"/>
</dbReference>
<dbReference type="RefSeq" id="WP_089452353.1">
    <property type="nucleotide sequence ID" value="NZ_NKFA01000008.1"/>
</dbReference>
<reference evidence="3" key="1">
    <citation type="submission" date="2017-06" db="EMBL/GenBank/DDBJ databases">
        <authorList>
            <person name="LiPuma J."/>
            <person name="Spilker T."/>
        </authorList>
    </citation>
    <scope>NUCLEOTIDE SEQUENCE [LARGE SCALE GENOMIC DNA]</scope>
    <source>
        <strain evidence="3">AU17325</strain>
    </source>
</reference>
<proteinExistence type="predicted"/>
<sequence>MPLWNIYHPEHAYSDTDKLEIAERIVGLYDGFLPRFYVNVLFQPLPPASFLIGGKPTDDFVRIRVDHIARQIEDPAEQARFMQHVGRRLAPFIGERGLRWEIHIGETPFGLWTIEGLRPPRPGTPADLKWRTENRPSPY</sequence>
<name>A0A228IJ05_9BURK</name>
<dbReference type="Gene3D" id="3.30.429.10">
    <property type="entry name" value="Macrophage Migration Inhibitory Factor"/>
    <property type="match status" value="1"/>
</dbReference>